<dbReference type="EMBL" id="JADFTS010000006">
    <property type="protein sequence ID" value="KAF9603231.1"/>
    <property type="molecule type" value="Genomic_DNA"/>
</dbReference>
<dbReference type="Pfam" id="PF12854">
    <property type="entry name" value="PPR_1"/>
    <property type="match status" value="1"/>
</dbReference>
<dbReference type="InterPro" id="IPR002885">
    <property type="entry name" value="PPR_rpt"/>
</dbReference>
<protein>
    <recommendedName>
        <fullName evidence="5">Pentatricopeptide repeat-containing protein</fullName>
    </recommendedName>
</protein>
<sequence>MGQPLTKSVYDGIHRSLTAVGRFDEAEKVLDTMRNAGYEPDNTLTATVFGFCKAGRMEDREAQGYILDFRTWTLLIQRHCLAGEIDQALNFFTEMLEKNFDADPNLLEALVNGMCSKERVDGAYSLVIEMVEKFGTVDVADEFLAALTIKEDPSTATYSHAVKSFCKEGRQSKARDLPERCPHHIRKDGGIAIFFSSPKLGTQLEKKMRKKNGGEVAQ</sequence>
<accession>A0A835HQW4</accession>
<feature type="repeat" description="PPR" evidence="2">
    <location>
        <begin position="6"/>
        <end position="40"/>
    </location>
</feature>
<gene>
    <name evidence="3" type="ORF">IFM89_034564</name>
</gene>
<dbReference type="PANTHER" id="PTHR47003:SF2">
    <property type="entry name" value="OS01G0970900 PROTEIN"/>
    <property type="match status" value="1"/>
</dbReference>
<reference evidence="3 4" key="1">
    <citation type="submission" date="2020-10" db="EMBL/GenBank/DDBJ databases">
        <title>The Coptis chinensis genome and diversification of protoberbering-type alkaloids.</title>
        <authorList>
            <person name="Wang B."/>
            <person name="Shu S."/>
            <person name="Song C."/>
            <person name="Liu Y."/>
        </authorList>
    </citation>
    <scope>NUCLEOTIDE SEQUENCE [LARGE SCALE GENOMIC DNA]</scope>
    <source>
        <strain evidence="3">HL-2020</strain>
        <tissue evidence="3">Leaf</tissue>
    </source>
</reference>
<dbReference type="PANTHER" id="PTHR47003">
    <property type="entry name" value="OS01G0970900 PROTEIN"/>
    <property type="match status" value="1"/>
</dbReference>
<evidence type="ECO:0000313" key="3">
    <source>
        <dbReference type="EMBL" id="KAF9603231.1"/>
    </source>
</evidence>
<proteinExistence type="predicted"/>
<dbReference type="Pfam" id="PF01535">
    <property type="entry name" value="PPR"/>
    <property type="match status" value="2"/>
</dbReference>
<dbReference type="InterPro" id="IPR011990">
    <property type="entry name" value="TPR-like_helical_dom_sf"/>
</dbReference>
<name>A0A835HQW4_9MAGN</name>
<organism evidence="3 4">
    <name type="scientific">Coptis chinensis</name>
    <dbReference type="NCBI Taxonomy" id="261450"/>
    <lineage>
        <taxon>Eukaryota</taxon>
        <taxon>Viridiplantae</taxon>
        <taxon>Streptophyta</taxon>
        <taxon>Embryophyta</taxon>
        <taxon>Tracheophyta</taxon>
        <taxon>Spermatophyta</taxon>
        <taxon>Magnoliopsida</taxon>
        <taxon>Ranunculales</taxon>
        <taxon>Ranunculaceae</taxon>
        <taxon>Coptidoideae</taxon>
        <taxon>Coptis</taxon>
    </lineage>
</organism>
<dbReference type="OrthoDB" id="1917551at2759"/>
<dbReference type="PROSITE" id="PS51375">
    <property type="entry name" value="PPR"/>
    <property type="match status" value="2"/>
</dbReference>
<dbReference type="GO" id="GO:0008380">
    <property type="term" value="P:RNA splicing"/>
    <property type="evidence" value="ECO:0007669"/>
    <property type="project" value="InterPro"/>
</dbReference>
<feature type="repeat" description="PPR" evidence="2">
    <location>
        <begin position="68"/>
        <end position="102"/>
    </location>
</feature>
<dbReference type="AlphaFoldDB" id="A0A835HQW4"/>
<dbReference type="NCBIfam" id="TIGR00756">
    <property type="entry name" value="PPR"/>
    <property type="match status" value="2"/>
</dbReference>
<keyword evidence="1" id="KW-0677">Repeat</keyword>
<evidence type="ECO:0000313" key="4">
    <source>
        <dbReference type="Proteomes" id="UP000631114"/>
    </source>
</evidence>
<dbReference type="InterPro" id="IPR044578">
    <property type="entry name" value="BIR6-like"/>
</dbReference>
<comment type="caution">
    <text evidence="3">The sequence shown here is derived from an EMBL/GenBank/DDBJ whole genome shotgun (WGS) entry which is preliminary data.</text>
</comment>
<evidence type="ECO:0000256" key="2">
    <source>
        <dbReference type="PROSITE-ProRule" id="PRU00708"/>
    </source>
</evidence>
<evidence type="ECO:0008006" key="5">
    <source>
        <dbReference type="Google" id="ProtNLM"/>
    </source>
</evidence>
<keyword evidence="4" id="KW-1185">Reference proteome</keyword>
<evidence type="ECO:0000256" key="1">
    <source>
        <dbReference type="ARBA" id="ARBA00022737"/>
    </source>
</evidence>
<dbReference type="Proteomes" id="UP000631114">
    <property type="component" value="Unassembled WGS sequence"/>
</dbReference>
<dbReference type="Gene3D" id="1.25.40.10">
    <property type="entry name" value="Tetratricopeptide repeat domain"/>
    <property type="match status" value="2"/>
</dbReference>